<keyword evidence="2" id="KW-1185">Reference proteome</keyword>
<sequence>MLIGQEVNLLGRRFKVKHQSPLANKFFLDVFGVRSTMVANTGKSRGTYLRFLEAEIEKQTPEFKGQWETLRLLSAFKLLVHTMCPFITGSSA</sequence>
<organism evidence="1 2">
    <name type="scientific">Phytophthora oleae</name>
    <dbReference type="NCBI Taxonomy" id="2107226"/>
    <lineage>
        <taxon>Eukaryota</taxon>
        <taxon>Sar</taxon>
        <taxon>Stramenopiles</taxon>
        <taxon>Oomycota</taxon>
        <taxon>Peronosporomycetes</taxon>
        <taxon>Peronosporales</taxon>
        <taxon>Peronosporaceae</taxon>
        <taxon>Phytophthora</taxon>
    </lineage>
</organism>
<dbReference type="EMBL" id="JBIMZQ010000035">
    <property type="protein sequence ID" value="KAL3661665.1"/>
    <property type="molecule type" value="Genomic_DNA"/>
</dbReference>
<accession>A0ABD3F4B0</accession>
<name>A0ABD3F4B0_9STRA</name>
<comment type="caution">
    <text evidence="1">The sequence shown here is derived from an EMBL/GenBank/DDBJ whole genome shotgun (WGS) entry which is preliminary data.</text>
</comment>
<dbReference type="AlphaFoldDB" id="A0ABD3F4B0"/>
<protein>
    <submittedName>
        <fullName evidence="1">Uncharacterized protein</fullName>
    </submittedName>
</protein>
<proteinExistence type="predicted"/>
<evidence type="ECO:0000313" key="2">
    <source>
        <dbReference type="Proteomes" id="UP001632037"/>
    </source>
</evidence>
<dbReference type="Proteomes" id="UP001632037">
    <property type="component" value="Unassembled WGS sequence"/>
</dbReference>
<gene>
    <name evidence="1" type="ORF">V7S43_013424</name>
</gene>
<evidence type="ECO:0000313" key="1">
    <source>
        <dbReference type="EMBL" id="KAL3661665.1"/>
    </source>
</evidence>
<reference evidence="1 2" key="1">
    <citation type="submission" date="2024-09" db="EMBL/GenBank/DDBJ databases">
        <title>Genome sequencing and assembly of Phytophthora oleae, isolate VK10A, causative agent of rot of olive drupes.</title>
        <authorList>
            <person name="Conti Taguali S."/>
            <person name="Riolo M."/>
            <person name="La Spada F."/>
            <person name="Cacciola S.O."/>
            <person name="Dionisio G."/>
        </authorList>
    </citation>
    <scope>NUCLEOTIDE SEQUENCE [LARGE SCALE GENOMIC DNA]</scope>
    <source>
        <strain evidence="1 2">VK10A</strain>
    </source>
</reference>